<proteinExistence type="predicted"/>
<accession>A0ABR3JQ79</accession>
<evidence type="ECO:0000256" key="1">
    <source>
        <dbReference type="SAM" id="MobiDB-lite"/>
    </source>
</evidence>
<protein>
    <submittedName>
        <fullName evidence="3">Uncharacterized protein</fullName>
    </submittedName>
</protein>
<name>A0ABR3JQ79_9AGAR</name>
<dbReference type="Proteomes" id="UP001556367">
    <property type="component" value="Unassembled WGS sequence"/>
</dbReference>
<evidence type="ECO:0000313" key="2">
    <source>
        <dbReference type="EMBL" id="KAL0945180.1"/>
    </source>
</evidence>
<keyword evidence="4" id="KW-1185">Reference proteome</keyword>
<comment type="caution">
    <text evidence="3">The sequence shown here is derived from an EMBL/GenBank/DDBJ whole genome shotgun (WGS) entry which is preliminary data.</text>
</comment>
<dbReference type="EMBL" id="JASNQZ010000005">
    <property type="protein sequence ID" value="KAL0957607.1"/>
    <property type="molecule type" value="Genomic_DNA"/>
</dbReference>
<gene>
    <name evidence="3" type="ORF">HGRIS_001391</name>
    <name evidence="2" type="ORF">HGRIS_004331</name>
</gene>
<sequence length="86" mass="9808">MEPIRVHDYPAAAENLRFFVRRPIDQRQRAIVVRVQRIQVVGKTVENEGQDIRRTSAEQRAQDAIDSGDDNFDLNRSIGGSSAMRL</sequence>
<reference evidence="3" key="1">
    <citation type="journal article" date="2024" name="ACS Chem. Biol.">
        <title>Early Steps of the Biosynthesis of the Anticancer Antibiotic Pleurotin.</title>
        <authorList>
            <person name="Weaver J.A."/>
            <person name="Alkhder D."/>
            <person name="Prasongpholchai P."/>
            <person name="Tadesse M.D."/>
            <person name="de Los Santos E.L."/>
            <person name="Song L."/>
            <person name="Corre C."/>
            <person name="Alberti F."/>
        </authorList>
    </citation>
    <scope>NUCLEOTIDE SEQUENCE</scope>
    <source>
        <strain evidence="3">T-177</strain>
    </source>
</reference>
<dbReference type="EMBL" id="JASNQZ010000019">
    <property type="protein sequence ID" value="KAL0945180.1"/>
    <property type="molecule type" value="Genomic_DNA"/>
</dbReference>
<evidence type="ECO:0000313" key="4">
    <source>
        <dbReference type="Proteomes" id="UP001556367"/>
    </source>
</evidence>
<organism evidence="3 4">
    <name type="scientific">Hohenbuehelia grisea</name>
    <dbReference type="NCBI Taxonomy" id="104357"/>
    <lineage>
        <taxon>Eukaryota</taxon>
        <taxon>Fungi</taxon>
        <taxon>Dikarya</taxon>
        <taxon>Basidiomycota</taxon>
        <taxon>Agaricomycotina</taxon>
        <taxon>Agaricomycetes</taxon>
        <taxon>Agaricomycetidae</taxon>
        <taxon>Agaricales</taxon>
        <taxon>Pleurotineae</taxon>
        <taxon>Pleurotaceae</taxon>
        <taxon>Hohenbuehelia</taxon>
    </lineage>
</organism>
<evidence type="ECO:0000313" key="3">
    <source>
        <dbReference type="EMBL" id="KAL0957607.1"/>
    </source>
</evidence>
<reference evidence="4" key="2">
    <citation type="submission" date="2024-06" db="EMBL/GenBank/DDBJ databases">
        <title>Multi-omics analyses provide insights into the biosynthesis of the anticancer antibiotic pleurotin in Hohenbuehelia grisea.</title>
        <authorList>
            <person name="Weaver J.A."/>
            <person name="Alberti F."/>
        </authorList>
    </citation>
    <scope>NUCLEOTIDE SEQUENCE [LARGE SCALE GENOMIC DNA]</scope>
    <source>
        <strain evidence="4">T-177</strain>
    </source>
</reference>
<feature type="region of interest" description="Disordered" evidence="1">
    <location>
        <begin position="55"/>
        <end position="86"/>
    </location>
</feature>